<dbReference type="PANTHER" id="PTHR21483">
    <property type="entry name" value="RNA POLYMERASE II-ASSOCIATED PROTEIN 1"/>
    <property type="match status" value="1"/>
</dbReference>
<organism evidence="2 3">
    <name type="scientific">Apolygus lucorum</name>
    <name type="common">Small green plant bug</name>
    <name type="synonym">Lygocoris lucorum</name>
    <dbReference type="NCBI Taxonomy" id="248454"/>
    <lineage>
        <taxon>Eukaryota</taxon>
        <taxon>Metazoa</taxon>
        <taxon>Ecdysozoa</taxon>
        <taxon>Arthropoda</taxon>
        <taxon>Hexapoda</taxon>
        <taxon>Insecta</taxon>
        <taxon>Pterygota</taxon>
        <taxon>Neoptera</taxon>
        <taxon>Paraneoptera</taxon>
        <taxon>Hemiptera</taxon>
        <taxon>Heteroptera</taxon>
        <taxon>Panheteroptera</taxon>
        <taxon>Cimicomorpha</taxon>
        <taxon>Miridae</taxon>
        <taxon>Mirini</taxon>
        <taxon>Apolygus</taxon>
    </lineage>
</organism>
<dbReference type="Pfam" id="PF25766">
    <property type="entry name" value="TPR_RPAP1"/>
    <property type="match status" value="1"/>
</dbReference>
<protein>
    <recommendedName>
        <fullName evidence="1">RPAP1/MINIYO-like TPR repeats domain-containing protein</fullName>
    </recommendedName>
</protein>
<sequence>YRDLLEQYAGVSYCDITFGRYILVPLAQKHNVKFKKIVWSELAAILRLLRTPISEVNMEHYLEPTESDPDLLMTYLRAVATGEVRDTWCPVLHKMAFHHVVSYISSNNNKFSEVLRLRIEKLGNTELKKISERFGKTDASDPPLVLSTH</sequence>
<dbReference type="InterPro" id="IPR039913">
    <property type="entry name" value="RPAP1/Rba50"/>
</dbReference>
<proteinExistence type="predicted"/>
<gene>
    <name evidence="2" type="ORF">GE061_010035</name>
</gene>
<feature type="domain" description="RPAP1/MINIYO-like TPR repeats" evidence="1">
    <location>
        <begin position="1"/>
        <end position="110"/>
    </location>
</feature>
<comment type="caution">
    <text evidence="2">The sequence shown here is derived from an EMBL/GenBank/DDBJ whole genome shotgun (WGS) entry which is preliminary data.</text>
</comment>
<dbReference type="InterPro" id="IPR057989">
    <property type="entry name" value="TPR_RPAP1/MINIYO-like"/>
</dbReference>
<evidence type="ECO:0000259" key="1">
    <source>
        <dbReference type="Pfam" id="PF25766"/>
    </source>
</evidence>
<keyword evidence="3" id="KW-1185">Reference proteome</keyword>
<evidence type="ECO:0000313" key="3">
    <source>
        <dbReference type="Proteomes" id="UP000466442"/>
    </source>
</evidence>
<name>A0A8S9Y266_APOLU</name>
<dbReference type="Proteomes" id="UP000466442">
    <property type="component" value="Unassembled WGS sequence"/>
</dbReference>
<accession>A0A8S9Y266</accession>
<dbReference type="GO" id="GO:0006366">
    <property type="term" value="P:transcription by RNA polymerase II"/>
    <property type="evidence" value="ECO:0007669"/>
    <property type="project" value="InterPro"/>
</dbReference>
<dbReference type="EMBL" id="WIXP02000002">
    <property type="protein sequence ID" value="KAF6215283.1"/>
    <property type="molecule type" value="Genomic_DNA"/>
</dbReference>
<dbReference type="AlphaFoldDB" id="A0A8S9Y266"/>
<feature type="non-terminal residue" evidence="2">
    <location>
        <position position="149"/>
    </location>
</feature>
<evidence type="ECO:0000313" key="2">
    <source>
        <dbReference type="EMBL" id="KAF6215283.1"/>
    </source>
</evidence>
<reference evidence="2" key="1">
    <citation type="journal article" date="2021" name="Mol. Ecol. Resour.">
        <title>Apolygus lucorum genome provides insights into omnivorousness and mesophyll feeding.</title>
        <authorList>
            <person name="Liu Y."/>
            <person name="Liu H."/>
            <person name="Wang H."/>
            <person name="Huang T."/>
            <person name="Liu B."/>
            <person name="Yang B."/>
            <person name="Yin L."/>
            <person name="Li B."/>
            <person name="Zhang Y."/>
            <person name="Zhang S."/>
            <person name="Jiang F."/>
            <person name="Zhang X."/>
            <person name="Ren Y."/>
            <person name="Wang B."/>
            <person name="Wang S."/>
            <person name="Lu Y."/>
            <person name="Wu K."/>
            <person name="Fan W."/>
            <person name="Wang G."/>
        </authorList>
    </citation>
    <scope>NUCLEOTIDE SEQUENCE</scope>
    <source>
        <strain evidence="2">12Hb</strain>
    </source>
</reference>
<dbReference type="OrthoDB" id="348201at2759"/>
<dbReference type="PANTHER" id="PTHR21483:SF18">
    <property type="entry name" value="RNA POLYMERASE II-ASSOCIATED PROTEIN 1"/>
    <property type="match status" value="1"/>
</dbReference>